<comment type="subcellular location">
    <subcellularLocation>
        <location evidence="1 7">Cell membrane</location>
        <topology evidence="1 7">Multi-pass membrane protein</topology>
    </subcellularLocation>
</comment>
<keyword evidence="4 7" id="KW-0812">Transmembrane</keyword>
<dbReference type="InterPro" id="IPR000515">
    <property type="entry name" value="MetI-like"/>
</dbReference>
<feature type="transmembrane region" description="Helical" evidence="7">
    <location>
        <begin position="71"/>
        <end position="91"/>
    </location>
</feature>
<sequence>MPLLRITSRKKLLPRLEEMLSTRKVVAMSQTDTALREGGQAFKVPPSRWRNRGSPLAAQPARTSSWLHTPAIVFMVVVTQIPFALAIWFSLHSWKLIEPALGFPFVGLDNYVNTFLHDANFWPIMGQTLELVFGAMAIALLGGTVLALLLNRQVKGKNLLRALAMIPFLVTPSVMALVWKNLLLSPSFGVVDWLLRTLHLPAVPWFSSFPLGSVTLIVSWEWTPFVMLVLLAGLQAIPDEVLEAARVDGTSAWEMFWLIIFPMLRRAYEIAILFGTIFIFQTFGEIYLTTGGGPGVETNTLPFYTYLKAFNSWQIGQAATLGVIGVAIAILAARLMLRFTAEKMPEQRSAYR</sequence>
<protein>
    <submittedName>
        <fullName evidence="9">Sugar ABC transporter permease</fullName>
    </submittedName>
</protein>
<gene>
    <name evidence="9" type="ORF">EPA93_46115</name>
</gene>
<dbReference type="EMBL" id="CP035758">
    <property type="protein sequence ID" value="QBD82951.1"/>
    <property type="molecule type" value="Genomic_DNA"/>
</dbReference>
<evidence type="ECO:0000256" key="2">
    <source>
        <dbReference type="ARBA" id="ARBA00022448"/>
    </source>
</evidence>
<reference evidence="9 10" key="1">
    <citation type="submission" date="2019-01" db="EMBL/GenBank/DDBJ databases">
        <title>Ktedonosporobacter rubrisoli SCAWS-G2.</title>
        <authorList>
            <person name="Huang Y."/>
            <person name="Yan B."/>
        </authorList>
    </citation>
    <scope>NUCLEOTIDE SEQUENCE [LARGE SCALE GENOMIC DNA]</scope>
    <source>
        <strain evidence="9 10">SCAWS-G2</strain>
    </source>
</reference>
<evidence type="ECO:0000256" key="3">
    <source>
        <dbReference type="ARBA" id="ARBA00022475"/>
    </source>
</evidence>
<dbReference type="GO" id="GO:0055085">
    <property type="term" value="P:transmembrane transport"/>
    <property type="evidence" value="ECO:0007669"/>
    <property type="project" value="InterPro"/>
</dbReference>
<dbReference type="GO" id="GO:0005886">
    <property type="term" value="C:plasma membrane"/>
    <property type="evidence" value="ECO:0007669"/>
    <property type="project" value="UniProtKB-SubCell"/>
</dbReference>
<name>A0A4V0Z0E6_KTERU</name>
<evidence type="ECO:0000259" key="8">
    <source>
        <dbReference type="PROSITE" id="PS50928"/>
    </source>
</evidence>
<dbReference type="Proteomes" id="UP000290365">
    <property type="component" value="Chromosome"/>
</dbReference>
<dbReference type="KEGG" id="kbs:EPA93_46115"/>
<dbReference type="InterPro" id="IPR035906">
    <property type="entry name" value="MetI-like_sf"/>
</dbReference>
<evidence type="ECO:0000256" key="7">
    <source>
        <dbReference type="RuleBase" id="RU363032"/>
    </source>
</evidence>
<feature type="transmembrane region" description="Helical" evidence="7">
    <location>
        <begin position="267"/>
        <end position="288"/>
    </location>
</feature>
<keyword evidence="6 7" id="KW-0472">Membrane</keyword>
<dbReference type="OrthoDB" id="9783714at2"/>
<dbReference type="PANTHER" id="PTHR43005">
    <property type="entry name" value="BLR7065 PROTEIN"/>
    <property type="match status" value="1"/>
</dbReference>
<organism evidence="9 10">
    <name type="scientific">Ktedonosporobacter rubrisoli</name>
    <dbReference type="NCBI Taxonomy" id="2509675"/>
    <lineage>
        <taxon>Bacteria</taxon>
        <taxon>Bacillati</taxon>
        <taxon>Chloroflexota</taxon>
        <taxon>Ktedonobacteria</taxon>
        <taxon>Ktedonobacterales</taxon>
        <taxon>Ktedonosporobacteraceae</taxon>
        <taxon>Ktedonosporobacter</taxon>
    </lineage>
</organism>
<dbReference type="Pfam" id="PF00528">
    <property type="entry name" value="BPD_transp_1"/>
    <property type="match status" value="1"/>
</dbReference>
<dbReference type="PROSITE" id="PS50928">
    <property type="entry name" value="ABC_TM1"/>
    <property type="match status" value="1"/>
</dbReference>
<dbReference type="AlphaFoldDB" id="A0A4V0Z0E6"/>
<dbReference type="Gene3D" id="1.10.3720.10">
    <property type="entry name" value="MetI-like"/>
    <property type="match status" value="1"/>
</dbReference>
<proteinExistence type="inferred from homology"/>
<keyword evidence="5 7" id="KW-1133">Transmembrane helix</keyword>
<evidence type="ECO:0000256" key="4">
    <source>
        <dbReference type="ARBA" id="ARBA00022692"/>
    </source>
</evidence>
<feature type="transmembrane region" description="Helical" evidence="7">
    <location>
        <begin position="131"/>
        <end position="150"/>
    </location>
</feature>
<evidence type="ECO:0000313" key="9">
    <source>
        <dbReference type="EMBL" id="QBD82951.1"/>
    </source>
</evidence>
<dbReference type="CDD" id="cd06261">
    <property type="entry name" value="TM_PBP2"/>
    <property type="match status" value="1"/>
</dbReference>
<dbReference type="SUPFAM" id="SSF161098">
    <property type="entry name" value="MetI-like"/>
    <property type="match status" value="1"/>
</dbReference>
<evidence type="ECO:0000256" key="6">
    <source>
        <dbReference type="ARBA" id="ARBA00023136"/>
    </source>
</evidence>
<keyword evidence="3" id="KW-1003">Cell membrane</keyword>
<keyword evidence="2 7" id="KW-0813">Transport</keyword>
<feature type="transmembrane region" description="Helical" evidence="7">
    <location>
        <begin position="315"/>
        <end position="337"/>
    </location>
</feature>
<evidence type="ECO:0000256" key="1">
    <source>
        <dbReference type="ARBA" id="ARBA00004651"/>
    </source>
</evidence>
<feature type="transmembrane region" description="Helical" evidence="7">
    <location>
        <begin position="202"/>
        <end position="220"/>
    </location>
</feature>
<dbReference type="PANTHER" id="PTHR43005:SF2">
    <property type="entry name" value="INTEGRAL MEMBRANE SUGAR TRANSPORT PROTEIN"/>
    <property type="match status" value="1"/>
</dbReference>
<keyword evidence="10" id="KW-1185">Reference proteome</keyword>
<feature type="domain" description="ABC transmembrane type-1" evidence="8">
    <location>
        <begin position="125"/>
        <end position="336"/>
    </location>
</feature>
<accession>A0A4V0Z0E6</accession>
<evidence type="ECO:0000313" key="10">
    <source>
        <dbReference type="Proteomes" id="UP000290365"/>
    </source>
</evidence>
<evidence type="ECO:0000256" key="5">
    <source>
        <dbReference type="ARBA" id="ARBA00022989"/>
    </source>
</evidence>
<comment type="similarity">
    <text evidence="7">Belongs to the binding-protein-dependent transport system permease family.</text>
</comment>
<feature type="transmembrane region" description="Helical" evidence="7">
    <location>
        <begin position="162"/>
        <end position="182"/>
    </location>
</feature>